<dbReference type="Gene3D" id="2.40.30.170">
    <property type="match status" value="1"/>
</dbReference>
<name>A0A1G2P078_9BACT</name>
<evidence type="ECO:0000313" key="6">
    <source>
        <dbReference type="Proteomes" id="UP000176429"/>
    </source>
</evidence>
<dbReference type="GO" id="GO:0015562">
    <property type="term" value="F:efflux transmembrane transporter activity"/>
    <property type="evidence" value="ECO:0007669"/>
    <property type="project" value="TreeGrafter"/>
</dbReference>
<dbReference type="PANTHER" id="PTHR30469">
    <property type="entry name" value="MULTIDRUG RESISTANCE PROTEIN MDTA"/>
    <property type="match status" value="1"/>
</dbReference>
<dbReference type="Pfam" id="PF25917">
    <property type="entry name" value="BSH_RND"/>
    <property type="match status" value="1"/>
</dbReference>
<dbReference type="InterPro" id="IPR058792">
    <property type="entry name" value="Beta-barrel_RND_2"/>
</dbReference>
<dbReference type="InterPro" id="IPR058625">
    <property type="entry name" value="MdtA-like_BSH"/>
</dbReference>
<dbReference type="InterPro" id="IPR006143">
    <property type="entry name" value="RND_pump_MFP"/>
</dbReference>
<evidence type="ECO:0000256" key="1">
    <source>
        <dbReference type="ARBA" id="ARBA00009477"/>
    </source>
</evidence>
<comment type="similarity">
    <text evidence="1">Belongs to the membrane fusion protein (MFP) (TC 8.A.1) family.</text>
</comment>
<gene>
    <name evidence="5" type="ORF">A3H68_03600</name>
</gene>
<protein>
    <recommendedName>
        <fullName evidence="7">Membrane fusion protein biotin-lipoyl like domain-containing protein</fullName>
    </recommendedName>
</protein>
<feature type="transmembrane region" description="Helical" evidence="2">
    <location>
        <begin position="9"/>
        <end position="26"/>
    </location>
</feature>
<evidence type="ECO:0000259" key="3">
    <source>
        <dbReference type="Pfam" id="PF25917"/>
    </source>
</evidence>
<accession>A0A1G2P078</accession>
<keyword evidence="2" id="KW-1133">Transmembrane helix</keyword>
<dbReference type="PANTHER" id="PTHR30469:SF33">
    <property type="entry name" value="SLR1207 PROTEIN"/>
    <property type="match status" value="1"/>
</dbReference>
<dbReference type="Proteomes" id="UP000176429">
    <property type="component" value="Unassembled WGS sequence"/>
</dbReference>
<feature type="domain" description="CusB-like beta-barrel" evidence="4">
    <location>
        <begin position="372"/>
        <end position="445"/>
    </location>
</feature>
<proteinExistence type="inferred from homology"/>
<dbReference type="Gene3D" id="1.10.287.470">
    <property type="entry name" value="Helix hairpin bin"/>
    <property type="match status" value="1"/>
</dbReference>
<dbReference type="EMBL" id="MHSH01000020">
    <property type="protein sequence ID" value="OHA41718.1"/>
    <property type="molecule type" value="Genomic_DNA"/>
</dbReference>
<keyword evidence="2" id="KW-0472">Membrane</keyword>
<evidence type="ECO:0000313" key="5">
    <source>
        <dbReference type="EMBL" id="OHA41718.1"/>
    </source>
</evidence>
<dbReference type="Gene3D" id="2.40.50.100">
    <property type="match status" value="2"/>
</dbReference>
<organism evidence="5 6">
    <name type="scientific">Candidatus Taylorbacteria bacterium RIFCSPLOWO2_02_FULL_46_40</name>
    <dbReference type="NCBI Taxonomy" id="1802329"/>
    <lineage>
        <taxon>Bacteria</taxon>
        <taxon>Candidatus Tayloriibacteriota</taxon>
    </lineage>
</organism>
<feature type="domain" description="Multidrug resistance protein MdtA-like barrel-sandwich hybrid" evidence="3">
    <location>
        <begin position="66"/>
        <end position="365"/>
    </location>
</feature>
<comment type="caution">
    <text evidence="5">The sequence shown here is derived from an EMBL/GenBank/DDBJ whole genome shotgun (WGS) entry which is preliminary data.</text>
</comment>
<evidence type="ECO:0008006" key="7">
    <source>
        <dbReference type="Google" id="ProtNLM"/>
    </source>
</evidence>
<evidence type="ECO:0000259" key="4">
    <source>
        <dbReference type="Pfam" id="PF25954"/>
    </source>
</evidence>
<dbReference type="NCBIfam" id="TIGR01730">
    <property type="entry name" value="RND_mfp"/>
    <property type="match status" value="1"/>
</dbReference>
<dbReference type="AlphaFoldDB" id="A0A1G2P078"/>
<reference evidence="5 6" key="1">
    <citation type="journal article" date="2016" name="Nat. Commun.">
        <title>Thousands of microbial genomes shed light on interconnected biogeochemical processes in an aquifer system.</title>
        <authorList>
            <person name="Anantharaman K."/>
            <person name="Brown C.T."/>
            <person name="Hug L.A."/>
            <person name="Sharon I."/>
            <person name="Castelle C.J."/>
            <person name="Probst A.J."/>
            <person name="Thomas B.C."/>
            <person name="Singh A."/>
            <person name="Wilkins M.J."/>
            <person name="Karaoz U."/>
            <person name="Brodie E.L."/>
            <person name="Williams K.H."/>
            <person name="Hubbard S.S."/>
            <person name="Banfield J.F."/>
        </authorList>
    </citation>
    <scope>NUCLEOTIDE SEQUENCE [LARGE SCALE GENOMIC DNA]</scope>
</reference>
<dbReference type="Pfam" id="PF25954">
    <property type="entry name" value="Beta-barrel_RND_2"/>
    <property type="match status" value="1"/>
</dbReference>
<dbReference type="Gene3D" id="2.40.420.20">
    <property type="match status" value="1"/>
</dbReference>
<sequence>MSIIKSKTFWFVAAAIVVAILAFIVFNNGVKPLTYLVKNQTVQESVRITGKIKALQSASLSFERQGRVDGVYAKEGQKVLAGQVLMKIDNSQTSADLLQARSTLEAAQAKLSELKRGTRPEELAVEKVKVEDAEVAVQTARQDAVDAVRSAFTKVDDSVRSKVDQLFTNPQSANPRFEQTVTDPTLRTAIESGRFAVEQMFSIWDADISALNVSSDLPAVLSRSSDKISAVSDFLDDVALAVNSLKSNTSLSQTTLDGYRADIYTARVNVDAAADNVANALQTLRKEETALSLARSELVLKEAGISAEEVAFQEAKVKEAQAAVNSLEAKSRQSVILAPFSGVIAKVVVKQGEITTPGSEAVKIVSDGSLVVEADIPEVLIGEVRPEMQASYVLDAFPGKNFTGKVVFIEPAETVVGGVPNYKVTFSINDAGKAVLSGMTADINISIRSVDGASAVPVSSIVIDPVDMRSYVGVVMDNGEIIRTEVVTGIRGSNGFVEIKSGLKEGQRVIVDFQER</sequence>
<dbReference type="SUPFAM" id="SSF111369">
    <property type="entry name" value="HlyD-like secretion proteins"/>
    <property type="match status" value="2"/>
</dbReference>
<evidence type="ECO:0000256" key="2">
    <source>
        <dbReference type="SAM" id="Phobius"/>
    </source>
</evidence>
<keyword evidence="2" id="KW-0812">Transmembrane</keyword>
<dbReference type="GO" id="GO:1990281">
    <property type="term" value="C:efflux pump complex"/>
    <property type="evidence" value="ECO:0007669"/>
    <property type="project" value="TreeGrafter"/>
</dbReference>